<feature type="transmembrane region" description="Helical" evidence="1">
    <location>
        <begin position="145"/>
        <end position="162"/>
    </location>
</feature>
<feature type="transmembrane region" description="Helical" evidence="1">
    <location>
        <begin position="59"/>
        <end position="79"/>
    </location>
</feature>
<dbReference type="OrthoDB" id="103507at2157"/>
<proteinExistence type="predicted"/>
<feature type="transmembrane region" description="Helical" evidence="1">
    <location>
        <begin position="174"/>
        <end position="195"/>
    </location>
</feature>
<dbReference type="EMBL" id="RDFA01000003">
    <property type="protein sequence ID" value="RXK49192.1"/>
    <property type="molecule type" value="Genomic_DNA"/>
</dbReference>
<gene>
    <name evidence="2" type="ORF">EAF64_09735</name>
</gene>
<dbReference type="AlphaFoldDB" id="A0A498L4H3"/>
<evidence type="ECO:0000313" key="2">
    <source>
        <dbReference type="EMBL" id="RXK49192.1"/>
    </source>
</evidence>
<keyword evidence="1" id="KW-1133">Transmembrane helix</keyword>
<dbReference type="PANTHER" id="PTHR42241:SF2">
    <property type="entry name" value="HYPOTHETICAL MEMBRANE PROTEIN, CONSERVED, DUF998 FAMILY"/>
    <property type="match status" value="1"/>
</dbReference>
<name>A0A498L4H3_9EURY</name>
<evidence type="ECO:0000256" key="1">
    <source>
        <dbReference type="SAM" id="Phobius"/>
    </source>
</evidence>
<evidence type="ECO:0000313" key="3">
    <source>
        <dbReference type="Proteomes" id="UP000289691"/>
    </source>
</evidence>
<sequence>MTDTAERASVWAGLAAPVLSLVGVLLATLVSPSFAWTGNALSELGGPADPVATDLTRLLFNGGLIAGGVVALGFGYALLLTARNLVELAGIGLFGLTSLSMALIGVFPLPQAAHFVVAVSFYVLLSLALWVYGAGGVLAGDRTRGGVTVCLGVLNAGAWTVWVATGRVSRPGLALPEVVGAAALAGWTVATALGVRDRLDIAS</sequence>
<protein>
    <submittedName>
        <fullName evidence="2">DUF998 domain-containing protein</fullName>
    </submittedName>
</protein>
<reference evidence="2 3" key="1">
    <citation type="submission" date="2019-01" db="EMBL/GenBank/DDBJ databases">
        <title>Halorientalis sp. F13-25 a new haloarchaeum isolated from hypersaline water.</title>
        <authorList>
            <person name="Ana D.-V."/>
            <person name="Cristina S.-P."/>
            <person name="Antonio V."/>
        </authorList>
    </citation>
    <scope>NUCLEOTIDE SEQUENCE [LARGE SCALE GENOMIC DNA]</scope>
    <source>
        <strain evidence="2 3">F13-25</strain>
    </source>
</reference>
<dbReference type="Proteomes" id="UP000289691">
    <property type="component" value="Unassembled WGS sequence"/>
</dbReference>
<keyword evidence="3" id="KW-1185">Reference proteome</keyword>
<dbReference type="RefSeq" id="WP_129068788.1">
    <property type="nucleotide sequence ID" value="NZ_RDFA01000003.1"/>
</dbReference>
<dbReference type="Pfam" id="PF06197">
    <property type="entry name" value="DUF998"/>
    <property type="match status" value="1"/>
</dbReference>
<keyword evidence="1" id="KW-0472">Membrane</keyword>
<comment type="caution">
    <text evidence="2">The sequence shown here is derived from an EMBL/GenBank/DDBJ whole genome shotgun (WGS) entry which is preliminary data.</text>
</comment>
<accession>A0A498L4H3</accession>
<feature type="transmembrane region" description="Helical" evidence="1">
    <location>
        <begin position="86"/>
        <end position="107"/>
    </location>
</feature>
<dbReference type="PANTHER" id="PTHR42241">
    <property type="entry name" value="HYPOTHETICAL MEMBRANE PROTEIN, CONSERVED, DUF998 FAMILY"/>
    <property type="match status" value="1"/>
</dbReference>
<dbReference type="InterPro" id="IPR009339">
    <property type="entry name" value="DUF998"/>
</dbReference>
<feature type="transmembrane region" description="Helical" evidence="1">
    <location>
        <begin position="113"/>
        <end position="133"/>
    </location>
</feature>
<keyword evidence="1" id="KW-0812">Transmembrane</keyword>
<organism evidence="2 3">
    <name type="scientific">Halorientalis pallida</name>
    <dbReference type="NCBI Taxonomy" id="2479928"/>
    <lineage>
        <taxon>Archaea</taxon>
        <taxon>Methanobacteriati</taxon>
        <taxon>Methanobacteriota</taxon>
        <taxon>Stenosarchaea group</taxon>
        <taxon>Halobacteria</taxon>
        <taxon>Halobacteriales</taxon>
        <taxon>Haloarculaceae</taxon>
        <taxon>Halorientalis</taxon>
    </lineage>
</organism>